<gene>
    <name evidence="4" type="ORF">AVEN_106764_1</name>
</gene>
<dbReference type="EMBL" id="BGPR01000787">
    <property type="protein sequence ID" value="GBM35540.1"/>
    <property type="molecule type" value="Genomic_DNA"/>
</dbReference>
<keyword evidence="3" id="KW-1133">Transmembrane helix</keyword>
<dbReference type="PANTHER" id="PTHR22702">
    <property type="entry name" value="PROTEASE-ASSOCIATED DOMAIN-CONTAINING PROTEIN"/>
    <property type="match status" value="1"/>
</dbReference>
<comment type="caution">
    <text evidence="4">The sequence shown here is derived from an EMBL/GenBank/DDBJ whole genome shotgun (WGS) entry which is preliminary data.</text>
</comment>
<dbReference type="PANTHER" id="PTHR22702:SF1">
    <property type="entry name" value="PROTEASE-ASSOCIATED DOMAIN-CONTAINING PROTEIN 1"/>
    <property type="match status" value="1"/>
</dbReference>
<evidence type="ECO:0000256" key="3">
    <source>
        <dbReference type="SAM" id="Phobius"/>
    </source>
</evidence>
<keyword evidence="1" id="KW-0732">Signal</keyword>
<keyword evidence="3" id="KW-0472">Membrane</keyword>
<dbReference type="OrthoDB" id="206201at2759"/>
<accession>A0A4Y2F1Z2</accession>
<dbReference type="AlphaFoldDB" id="A0A4Y2F1Z2"/>
<evidence type="ECO:0000256" key="1">
    <source>
        <dbReference type="ARBA" id="ARBA00022729"/>
    </source>
</evidence>
<feature type="transmembrane region" description="Helical" evidence="3">
    <location>
        <begin position="21"/>
        <end position="39"/>
    </location>
</feature>
<proteinExistence type="predicted"/>
<reference evidence="4 5" key="1">
    <citation type="journal article" date="2019" name="Sci. Rep.">
        <title>Orb-weaving spider Araneus ventricosus genome elucidates the spidroin gene catalogue.</title>
        <authorList>
            <person name="Kono N."/>
            <person name="Nakamura H."/>
            <person name="Ohtoshi R."/>
            <person name="Moran D.A.P."/>
            <person name="Shinohara A."/>
            <person name="Yoshida Y."/>
            <person name="Fujiwara M."/>
            <person name="Mori M."/>
            <person name="Tomita M."/>
            <person name="Arakawa K."/>
        </authorList>
    </citation>
    <scope>NUCLEOTIDE SEQUENCE [LARGE SCALE GENOMIC DNA]</scope>
</reference>
<dbReference type="Proteomes" id="UP000499080">
    <property type="component" value="Unassembled WGS sequence"/>
</dbReference>
<evidence type="ECO:0000313" key="5">
    <source>
        <dbReference type="Proteomes" id="UP000499080"/>
    </source>
</evidence>
<evidence type="ECO:0000313" key="4">
    <source>
        <dbReference type="EMBL" id="GBM35540.1"/>
    </source>
</evidence>
<name>A0A4Y2F1Z2_ARAVE</name>
<evidence type="ECO:0000256" key="2">
    <source>
        <dbReference type="ARBA" id="ARBA00023180"/>
    </source>
</evidence>
<keyword evidence="2" id="KW-0325">Glycoprotein</keyword>
<keyword evidence="5" id="KW-1185">Reference proteome</keyword>
<sequence length="112" mass="12945">MITKLKNISLRSFQLARLTSIYSILRTFIVLINVFIYALPDSNYVKEDIYFEIVEPETLHYTFRARPAQDFGVPFNSTYHNIGLVLSEPRHGCSAPLNKLELRNNIVLIDRG</sequence>
<protein>
    <submittedName>
        <fullName evidence="4">Uncharacterized protein</fullName>
    </submittedName>
</protein>
<organism evidence="4 5">
    <name type="scientific">Araneus ventricosus</name>
    <name type="common">Orbweaver spider</name>
    <name type="synonym">Epeira ventricosa</name>
    <dbReference type="NCBI Taxonomy" id="182803"/>
    <lineage>
        <taxon>Eukaryota</taxon>
        <taxon>Metazoa</taxon>
        <taxon>Ecdysozoa</taxon>
        <taxon>Arthropoda</taxon>
        <taxon>Chelicerata</taxon>
        <taxon>Arachnida</taxon>
        <taxon>Araneae</taxon>
        <taxon>Araneomorphae</taxon>
        <taxon>Entelegynae</taxon>
        <taxon>Araneoidea</taxon>
        <taxon>Araneidae</taxon>
        <taxon>Araneus</taxon>
    </lineage>
</organism>
<keyword evidence="3" id="KW-0812">Transmembrane</keyword>